<evidence type="ECO:0000313" key="2">
    <source>
        <dbReference type="Proteomes" id="UP001162992"/>
    </source>
</evidence>
<dbReference type="Proteomes" id="UP001162992">
    <property type="component" value="Chromosome 14"/>
</dbReference>
<gene>
    <name evidence="1" type="ORF">O6H91_14G048400</name>
</gene>
<keyword evidence="2" id="KW-1185">Reference proteome</keyword>
<sequence length="336" mass="37999">MAQDKLEEERRSSELGDQLTSQEEVLELLGSNPLLEQLPRSSLMLIAKKVKQIVFGPGDYIAREGEQGEGLYIIMSGEAEVSFSTNAALGQALPILKKGDFFGYVVTVPVYYQIERVRDGYTFAARHVIARQKGQQIFILNASFQKPNEDGPEHQLPMPLAPNPDQVLSFEADFDKSVVDPRIHPNHRRALAIRLVQQLPLDVRLCNPRNRVHPKRMEPREKVWVRARGKLSDDQGLHRCVAAYASDFYFLLVGLRPHALLLGVHAIPLSLDHSLWFHKSFRADEWLLFTIESPRLSNARGLVFGHFYTQSGELVISAAQEGLFWNPNAQKKSAKL</sequence>
<dbReference type="EMBL" id="CM055105">
    <property type="protein sequence ID" value="KAJ7531541.1"/>
    <property type="molecule type" value="Genomic_DNA"/>
</dbReference>
<name>A0ACC2BP61_DIPCM</name>
<comment type="caution">
    <text evidence="1">The sequence shown here is derived from an EMBL/GenBank/DDBJ whole genome shotgun (WGS) entry which is preliminary data.</text>
</comment>
<proteinExistence type="predicted"/>
<accession>A0ACC2BP61</accession>
<reference evidence="2" key="1">
    <citation type="journal article" date="2024" name="Proc. Natl. Acad. Sci. U.S.A.">
        <title>Extraordinary preservation of gene collinearity over three hundred million years revealed in homosporous lycophytes.</title>
        <authorList>
            <person name="Li C."/>
            <person name="Wickell D."/>
            <person name="Kuo L.Y."/>
            <person name="Chen X."/>
            <person name="Nie B."/>
            <person name="Liao X."/>
            <person name="Peng D."/>
            <person name="Ji J."/>
            <person name="Jenkins J."/>
            <person name="Williams M."/>
            <person name="Shu S."/>
            <person name="Plott C."/>
            <person name="Barry K."/>
            <person name="Rajasekar S."/>
            <person name="Grimwood J."/>
            <person name="Han X."/>
            <person name="Sun S."/>
            <person name="Hou Z."/>
            <person name="He W."/>
            <person name="Dai G."/>
            <person name="Sun C."/>
            <person name="Schmutz J."/>
            <person name="Leebens-Mack J.H."/>
            <person name="Li F.W."/>
            <person name="Wang L."/>
        </authorList>
    </citation>
    <scope>NUCLEOTIDE SEQUENCE [LARGE SCALE GENOMIC DNA]</scope>
    <source>
        <strain evidence="2">cv. PW_Plant_1</strain>
    </source>
</reference>
<evidence type="ECO:0000313" key="1">
    <source>
        <dbReference type="EMBL" id="KAJ7531541.1"/>
    </source>
</evidence>
<organism evidence="1 2">
    <name type="scientific">Diphasiastrum complanatum</name>
    <name type="common">Issler's clubmoss</name>
    <name type="synonym">Lycopodium complanatum</name>
    <dbReference type="NCBI Taxonomy" id="34168"/>
    <lineage>
        <taxon>Eukaryota</taxon>
        <taxon>Viridiplantae</taxon>
        <taxon>Streptophyta</taxon>
        <taxon>Embryophyta</taxon>
        <taxon>Tracheophyta</taxon>
        <taxon>Lycopodiopsida</taxon>
        <taxon>Lycopodiales</taxon>
        <taxon>Lycopodiaceae</taxon>
        <taxon>Lycopodioideae</taxon>
        <taxon>Diphasiastrum</taxon>
    </lineage>
</organism>
<protein>
    <submittedName>
        <fullName evidence="1">Uncharacterized protein</fullName>
    </submittedName>
</protein>